<protein>
    <submittedName>
        <fullName evidence="6">G4917 protein</fullName>
    </submittedName>
</protein>
<dbReference type="EMBL" id="CAXHTA020000007">
    <property type="protein sequence ID" value="CAL5222540.1"/>
    <property type="molecule type" value="Genomic_DNA"/>
</dbReference>
<keyword evidence="1" id="KW-1002">Plastid outer membrane</keyword>
<dbReference type="PROSITE" id="PS51779">
    <property type="entry name" value="POTRA"/>
    <property type="match status" value="1"/>
</dbReference>
<dbReference type="Pfam" id="PF25282">
    <property type="entry name" value="POTRA1_3_Toc75"/>
    <property type="match status" value="1"/>
</dbReference>
<evidence type="ECO:0000259" key="5">
    <source>
        <dbReference type="PROSITE" id="PS51779"/>
    </source>
</evidence>
<reference evidence="6 7" key="1">
    <citation type="submission" date="2024-06" db="EMBL/GenBank/DDBJ databases">
        <authorList>
            <person name="Kraege A."/>
            <person name="Thomma B."/>
        </authorList>
    </citation>
    <scope>NUCLEOTIDE SEQUENCE [LARGE SCALE GENOMIC DNA]</scope>
</reference>
<organism evidence="6 7">
    <name type="scientific">Coccomyxa viridis</name>
    <dbReference type="NCBI Taxonomy" id="1274662"/>
    <lineage>
        <taxon>Eukaryota</taxon>
        <taxon>Viridiplantae</taxon>
        <taxon>Chlorophyta</taxon>
        <taxon>core chlorophytes</taxon>
        <taxon>Trebouxiophyceae</taxon>
        <taxon>Trebouxiophyceae incertae sedis</taxon>
        <taxon>Coccomyxaceae</taxon>
        <taxon>Coccomyxa</taxon>
    </lineage>
</organism>
<feature type="compositionally biased region" description="Acidic residues" evidence="4">
    <location>
        <begin position="57"/>
        <end position="88"/>
    </location>
</feature>
<evidence type="ECO:0000256" key="4">
    <source>
        <dbReference type="SAM" id="MobiDB-lite"/>
    </source>
</evidence>
<evidence type="ECO:0000313" key="7">
    <source>
        <dbReference type="Proteomes" id="UP001497392"/>
    </source>
</evidence>
<evidence type="ECO:0000313" key="6">
    <source>
        <dbReference type="EMBL" id="CAL5222540.1"/>
    </source>
</evidence>
<comment type="caution">
    <text evidence="6">The sequence shown here is derived from an EMBL/GenBank/DDBJ whole genome shotgun (WGS) entry which is preliminary data.</text>
</comment>
<dbReference type="Proteomes" id="UP001497392">
    <property type="component" value="Unassembled WGS sequence"/>
</dbReference>
<proteinExistence type="predicted"/>
<accession>A0ABP1FVH2</accession>
<dbReference type="InterPro" id="IPR057354">
    <property type="entry name" value="POTRA1_3_Toc75"/>
</dbReference>
<dbReference type="Gene3D" id="2.40.160.50">
    <property type="entry name" value="membrane protein fhac: a member of the omp85/tpsb transporter family"/>
    <property type="match status" value="1"/>
</dbReference>
<dbReference type="InterPro" id="IPR034746">
    <property type="entry name" value="POTRA"/>
</dbReference>
<evidence type="ECO:0000256" key="3">
    <source>
        <dbReference type="ARBA" id="ARBA00024013"/>
    </source>
</evidence>
<keyword evidence="2" id="KW-0472">Membrane</keyword>
<evidence type="ECO:0000256" key="1">
    <source>
        <dbReference type="ARBA" id="ARBA00022805"/>
    </source>
</evidence>
<feature type="compositionally biased region" description="Acidic residues" evidence="4">
    <location>
        <begin position="97"/>
        <end position="119"/>
    </location>
</feature>
<comment type="subcellular location">
    <subcellularLocation>
        <location evidence="3">Plastid</location>
        <location evidence="3">Chloroplast outer membrane</location>
    </subcellularLocation>
</comment>
<gene>
    <name evidence="6" type="primary">g4917</name>
    <name evidence="6" type="ORF">VP750_LOCUS4199</name>
</gene>
<dbReference type="Gene3D" id="3.10.20.310">
    <property type="entry name" value="membrane protein fhac"/>
    <property type="match status" value="2"/>
</dbReference>
<dbReference type="Pfam" id="PF01103">
    <property type="entry name" value="Omp85"/>
    <property type="match status" value="1"/>
</dbReference>
<dbReference type="PANTHER" id="PTHR12815:SF42">
    <property type="entry name" value="BACTERIAL SURFACE ANTIGEN (D15) DOMAIN-CONTAINING PROTEIN"/>
    <property type="match status" value="1"/>
</dbReference>
<evidence type="ECO:0000256" key="2">
    <source>
        <dbReference type="ARBA" id="ARBA00023136"/>
    </source>
</evidence>
<dbReference type="PANTHER" id="PTHR12815">
    <property type="entry name" value="SORTING AND ASSEMBLY MACHINERY SAMM50 PROTEIN FAMILY MEMBER"/>
    <property type="match status" value="1"/>
</dbReference>
<dbReference type="InterPro" id="IPR000184">
    <property type="entry name" value="Bac_surfAg_D15"/>
</dbReference>
<keyword evidence="7" id="KW-1185">Reference proteome</keyword>
<name>A0ABP1FVH2_9CHLO</name>
<dbReference type="InterPro" id="IPR039910">
    <property type="entry name" value="D15-like"/>
</dbReference>
<feature type="region of interest" description="Disordered" evidence="4">
    <location>
        <begin position="24"/>
        <end position="119"/>
    </location>
</feature>
<keyword evidence="1" id="KW-0934">Plastid</keyword>
<sequence>MAFSGIRGMPMSVVAVNVVPLLSQSGGDGGSGDGNQGGGGGGGDGDGSGGQNHIYDLAEDAGQGEDDELEDDEEYEDEEEEEEAEEGDAGAKAAAGDDAEAGEEDASLGGDDLDDDEDYTDLSKGTFFCEDVKANGLPVGPGVPTEEELFAGLNCQPGFVCSRSELSQDLRALLQSGLFANVDARVQHKGKGKYTLEFTFSENLWQPIKSFKVEPATANKKARLLIPENEVDRVMNEVAVQEGPTGLLKLAGIKNIVEGWYQKRGFVFGYISHYEGMETGDIVARVVEGRVNKVNVVHVDDEGNPRKGKGEVAPDIILREMPFKPGQLYNAEDGRKALRDVFALGLFDNVQIFPKPNQKDESKVDVDIMVKERPMKSADVEAEWQIAPGSNGKPAVANIVPGGTLTFEHRNIAHKGRQATASITAQNFLAPGEDLGYKVEYRHPYFFSSRDPKRTALALSIFNARKISGVFTPGPSGEDVPPVFIDRAGAKIGLIEQHSRNSKASLSFIAEQVTARDDSGQVCSHATRQLPSGMLAADGPPTTLSSSGVDRLGFLQANLTRDATYFVNGSPVGARDIFVVEQGFGLGSGMPIFNRSTGSATRFIKLRDVAEGSRSPPLTLVLHARAGTALGDMASYDYFTLGGPFSVRGYNVGELAACRSFVETAAELRVPVAGKHVYAFYEFGSDLGSSKHVKGNPTEYYRRAGSGASLGAGVKLGAVRMEWATDQNAGTGNLFVRFGERF</sequence>
<feature type="compositionally biased region" description="Gly residues" evidence="4">
    <location>
        <begin position="26"/>
        <end position="50"/>
    </location>
</feature>
<feature type="domain" description="POTRA" evidence="5">
    <location>
        <begin position="292"/>
        <end position="373"/>
    </location>
</feature>